<comment type="caution">
    <text evidence="17">The sequence shown here is derived from an EMBL/GenBank/DDBJ whole genome shotgun (WGS) entry which is preliminary data.</text>
</comment>
<keyword evidence="11" id="KW-0862">Zinc</keyword>
<dbReference type="EMBL" id="PKPP01010329">
    <property type="protein sequence ID" value="PWA46352.1"/>
    <property type="molecule type" value="Genomic_DNA"/>
</dbReference>
<accession>A0A2U1LBH8</accession>
<dbReference type="OrthoDB" id="8062037at2759"/>
<comment type="pathway">
    <text evidence="3">Protein modification; protein ubiquitination.</text>
</comment>
<dbReference type="InterPro" id="IPR046948">
    <property type="entry name" value="ATL20-22-like"/>
</dbReference>
<keyword evidence="6" id="KW-0812">Transmembrane</keyword>
<comment type="subcellular location">
    <subcellularLocation>
        <location evidence="2">Membrane</location>
        <topology evidence="2">Single-pass membrane protein</topology>
    </subcellularLocation>
</comment>
<evidence type="ECO:0000256" key="9">
    <source>
        <dbReference type="ARBA" id="ARBA00022771"/>
    </source>
</evidence>
<evidence type="ECO:0000256" key="12">
    <source>
        <dbReference type="ARBA" id="ARBA00022989"/>
    </source>
</evidence>
<evidence type="ECO:0000313" key="18">
    <source>
        <dbReference type="Proteomes" id="UP000245207"/>
    </source>
</evidence>
<evidence type="ECO:0000313" key="17">
    <source>
        <dbReference type="EMBL" id="PWA46352.1"/>
    </source>
</evidence>
<dbReference type="GO" id="GO:0030247">
    <property type="term" value="F:polysaccharide binding"/>
    <property type="evidence" value="ECO:0007669"/>
    <property type="project" value="InterPro"/>
</dbReference>
<keyword evidence="13" id="KW-0472">Membrane</keyword>
<keyword evidence="12" id="KW-1133">Transmembrane helix</keyword>
<evidence type="ECO:0000256" key="1">
    <source>
        <dbReference type="ARBA" id="ARBA00000900"/>
    </source>
</evidence>
<reference evidence="17 18" key="1">
    <citation type="journal article" date="2018" name="Mol. Plant">
        <title>The genome of Artemisia annua provides insight into the evolution of Asteraceae family and artemisinin biosynthesis.</title>
        <authorList>
            <person name="Shen Q."/>
            <person name="Zhang L."/>
            <person name="Liao Z."/>
            <person name="Wang S."/>
            <person name="Yan T."/>
            <person name="Shi P."/>
            <person name="Liu M."/>
            <person name="Fu X."/>
            <person name="Pan Q."/>
            <person name="Wang Y."/>
            <person name="Lv Z."/>
            <person name="Lu X."/>
            <person name="Zhang F."/>
            <person name="Jiang W."/>
            <person name="Ma Y."/>
            <person name="Chen M."/>
            <person name="Hao X."/>
            <person name="Li L."/>
            <person name="Tang Y."/>
            <person name="Lv G."/>
            <person name="Zhou Y."/>
            <person name="Sun X."/>
            <person name="Brodelius P.E."/>
            <person name="Rose J.K.C."/>
            <person name="Tang K."/>
        </authorList>
    </citation>
    <scope>NUCLEOTIDE SEQUENCE [LARGE SCALE GENOMIC DNA]</scope>
    <source>
        <strain evidence="18">cv. Huhao1</strain>
        <tissue evidence="17">Leaf</tissue>
    </source>
</reference>
<evidence type="ECO:0000259" key="16">
    <source>
        <dbReference type="Pfam" id="PF13947"/>
    </source>
</evidence>
<keyword evidence="5" id="KW-0808">Transferase</keyword>
<dbReference type="GO" id="GO:0008270">
    <property type="term" value="F:zinc ion binding"/>
    <property type="evidence" value="ECO:0007669"/>
    <property type="project" value="UniProtKB-KW"/>
</dbReference>
<dbReference type="PANTHER" id="PTHR46279:SF31">
    <property type="entry name" value="RING-H2 FINGER PROTEIN ATL20-LIKE ISOFORM X1"/>
    <property type="match status" value="1"/>
</dbReference>
<name>A0A2U1LBH8_ARTAN</name>
<dbReference type="EC" id="2.3.2.27" evidence="4"/>
<evidence type="ECO:0000256" key="10">
    <source>
        <dbReference type="ARBA" id="ARBA00022786"/>
    </source>
</evidence>
<evidence type="ECO:0000256" key="7">
    <source>
        <dbReference type="ARBA" id="ARBA00022723"/>
    </source>
</evidence>
<keyword evidence="7" id="KW-0479">Metal-binding</keyword>
<dbReference type="GO" id="GO:0016020">
    <property type="term" value="C:membrane"/>
    <property type="evidence" value="ECO:0007669"/>
    <property type="project" value="UniProtKB-SubCell"/>
</dbReference>
<dbReference type="Pfam" id="PF13947">
    <property type="entry name" value="GUB_WAK_bind"/>
    <property type="match status" value="1"/>
</dbReference>
<evidence type="ECO:0000256" key="4">
    <source>
        <dbReference type="ARBA" id="ARBA00012483"/>
    </source>
</evidence>
<evidence type="ECO:0000256" key="14">
    <source>
        <dbReference type="ARBA" id="ARBA00024209"/>
    </source>
</evidence>
<keyword evidence="18" id="KW-1185">Reference proteome</keyword>
<evidence type="ECO:0000256" key="2">
    <source>
        <dbReference type="ARBA" id="ARBA00004167"/>
    </source>
</evidence>
<dbReference type="InterPro" id="IPR025287">
    <property type="entry name" value="WAK_GUB"/>
</dbReference>
<dbReference type="PANTHER" id="PTHR46279">
    <property type="entry name" value="RING/U-BOX SUPERFAMILY PROTEIN"/>
    <property type="match status" value="1"/>
</dbReference>
<feature type="chain" id="PRO_5015663698" description="RING-type E3 ubiquitin transferase" evidence="15">
    <location>
        <begin position="21"/>
        <end position="290"/>
    </location>
</feature>
<evidence type="ECO:0000256" key="3">
    <source>
        <dbReference type="ARBA" id="ARBA00004906"/>
    </source>
</evidence>
<keyword evidence="10" id="KW-0833">Ubl conjugation pathway</keyword>
<dbReference type="GO" id="GO:0061630">
    <property type="term" value="F:ubiquitin protein ligase activity"/>
    <property type="evidence" value="ECO:0007669"/>
    <property type="project" value="UniProtKB-EC"/>
</dbReference>
<feature type="domain" description="Wall-associated receptor kinase galacturonan-binding" evidence="16">
    <location>
        <begin position="28"/>
        <end position="91"/>
    </location>
</feature>
<evidence type="ECO:0000256" key="5">
    <source>
        <dbReference type="ARBA" id="ARBA00022679"/>
    </source>
</evidence>
<dbReference type="AlphaFoldDB" id="A0A2U1LBH8"/>
<dbReference type="Proteomes" id="UP000245207">
    <property type="component" value="Unassembled WGS sequence"/>
</dbReference>
<evidence type="ECO:0000256" key="13">
    <source>
        <dbReference type="ARBA" id="ARBA00023136"/>
    </source>
</evidence>
<organism evidence="17 18">
    <name type="scientific">Artemisia annua</name>
    <name type="common">Sweet wormwood</name>
    <dbReference type="NCBI Taxonomy" id="35608"/>
    <lineage>
        <taxon>Eukaryota</taxon>
        <taxon>Viridiplantae</taxon>
        <taxon>Streptophyta</taxon>
        <taxon>Embryophyta</taxon>
        <taxon>Tracheophyta</taxon>
        <taxon>Spermatophyta</taxon>
        <taxon>Magnoliopsida</taxon>
        <taxon>eudicotyledons</taxon>
        <taxon>Gunneridae</taxon>
        <taxon>Pentapetalae</taxon>
        <taxon>asterids</taxon>
        <taxon>campanulids</taxon>
        <taxon>Asterales</taxon>
        <taxon>Asteraceae</taxon>
        <taxon>Asteroideae</taxon>
        <taxon>Anthemideae</taxon>
        <taxon>Artemisiinae</taxon>
        <taxon>Artemisia</taxon>
    </lineage>
</organism>
<protein>
    <recommendedName>
        <fullName evidence="4">RING-type E3 ubiquitin transferase</fullName>
        <ecNumber evidence="4">2.3.2.27</ecNumber>
    </recommendedName>
</protein>
<keyword evidence="9" id="KW-0863">Zinc-finger</keyword>
<proteinExistence type="inferred from homology"/>
<evidence type="ECO:0000256" key="6">
    <source>
        <dbReference type="ARBA" id="ARBA00022692"/>
    </source>
</evidence>
<evidence type="ECO:0000256" key="11">
    <source>
        <dbReference type="ARBA" id="ARBA00022833"/>
    </source>
</evidence>
<evidence type="ECO:0000256" key="8">
    <source>
        <dbReference type="ARBA" id="ARBA00022729"/>
    </source>
</evidence>
<keyword evidence="8 15" id="KW-0732">Signal</keyword>
<feature type="signal peptide" evidence="15">
    <location>
        <begin position="1"/>
        <end position="20"/>
    </location>
</feature>
<comment type="catalytic activity">
    <reaction evidence="1">
        <text>S-ubiquitinyl-[E2 ubiquitin-conjugating enzyme]-L-cysteine + [acceptor protein]-L-lysine = [E2 ubiquitin-conjugating enzyme]-L-cysteine + N(6)-ubiquitinyl-[acceptor protein]-L-lysine.</text>
        <dbReference type="EC" id="2.3.2.27"/>
    </reaction>
</comment>
<evidence type="ECO:0000256" key="15">
    <source>
        <dbReference type="SAM" id="SignalP"/>
    </source>
</evidence>
<sequence>MKTKKILVLFLFFLFEYISGKDLCIPKSCSFIEPIVLVQFPFRLLEQQPSSCGFPGFDLLCNEKNQTILKLPSSRSFIVKHISYATQEIDVDPDFCGPEGLARIKLTGTPFENNLSEDYTFYNCSSTNGRFTFNNLPMFHLLCSGSVNHSVYAMETLSISYGNVPDRCKKITTISVPVRHYGSVRSVLNWNEPFCETCKFRGGTCEFKDGEITCIGSSTFGSSTDAGGISRGAKYGLSIGISVPTLIFVIGLPGLPSSPSQKPYWEKVVNCPNMMALAPYAFRTTSLNRK</sequence>
<comment type="similarity">
    <text evidence="14">Belongs to the RING-type zinc finger family. ATL subfamily.</text>
</comment>
<gene>
    <name evidence="17" type="ORF">CTI12_AA510000</name>
</gene>